<accession>A0ABY0HFX0</accession>
<dbReference type="Gene3D" id="3.40.50.720">
    <property type="entry name" value="NAD(P)-binding Rossmann-like Domain"/>
    <property type="match status" value="1"/>
</dbReference>
<comment type="caution">
    <text evidence="1">The sequence shown here is derived from an EMBL/GenBank/DDBJ whole genome shotgun (WGS) entry which is preliminary data.</text>
</comment>
<dbReference type="SUPFAM" id="SSF51735">
    <property type="entry name" value="NAD(P)-binding Rossmann-fold domains"/>
    <property type="match status" value="1"/>
</dbReference>
<evidence type="ECO:0000313" key="2">
    <source>
        <dbReference type="Proteomes" id="UP000294003"/>
    </source>
</evidence>
<name>A0ABY0HFX0_9PEZI</name>
<reference evidence="1 2" key="1">
    <citation type="submission" date="2018-06" db="EMBL/GenBank/DDBJ databases">
        <title>Complete Genomes of Monosporascus.</title>
        <authorList>
            <person name="Robinson A.J."/>
            <person name="Natvig D.O."/>
        </authorList>
    </citation>
    <scope>NUCLEOTIDE SEQUENCE [LARGE SCALE GENOMIC DNA]</scope>
    <source>
        <strain evidence="1 2">CBS 609.92</strain>
    </source>
</reference>
<protein>
    <submittedName>
        <fullName evidence="1">Uncharacterized protein</fullName>
    </submittedName>
</protein>
<dbReference type="EMBL" id="QJNS01000037">
    <property type="protein sequence ID" value="RYO91710.1"/>
    <property type="molecule type" value="Genomic_DNA"/>
</dbReference>
<organism evidence="1 2">
    <name type="scientific">Monosporascus cannonballus</name>
    <dbReference type="NCBI Taxonomy" id="155416"/>
    <lineage>
        <taxon>Eukaryota</taxon>
        <taxon>Fungi</taxon>
        <taxon>Dikarya</taxon>
        <taxon>Ascomycota</taxon>
        <taxon>Pezizomycotina</taxon>
        <taxon>Sordariomycetes</taxon>
        <taxon>Xylariomycetidae</taxon>
        <taxon>Xylariales</taxon>
        <taxon>Xylariales incertae sedis</taxon>
        <taxon>Monosporascus</taxon>
    </lineage>
</organism>
<dbReference type="InterPro" id="IPR036291">
    <property type="entry name" value="NAD(P)-bd_dom_sf"/>
</dbReference>
<dbReference type="PANTHER" id="PTHR43975:SF2">
    <property type="entry name" value="EG:BACR7A4.14 PROTEIN-RELATED"/>
    <property type="match status" value="1"/>
</dbReference>
<gene>
    <name evidence="1" type="ORF">DL762_002039</name>
</gene>
<keyword evidence="2" id="KW-1185">Reference proteome</keyword>
<dbReference type="Pfam" id="PF00106">
    <property type="entry name" value="adh_short"/>
    <property type="match status" value="1"/>
</dbReference>
<dbReference type="Proteomes" id="UP000294003">
    <property type="component" value="Unassembled WGS sequence"/>
</dbReference>
<proteinExistence type="predicted"/>
<dbReference type="InterPro" id="IPR002347">
    <property type="entry name" value="SDR_fam"/>
</dbReference>
<evidence type="ECO:0000313" key="1">
    <source>
        <dbReference type="EMBL" id="RYO91710.1"/>
    </source>
</evidence>
<dbReference type="PANTHER" id="PTHR43975">
    <property type="entry name" value="ZGC:101858"/>
    <property type="match status" value="1"/>
</dbReference>
<sequence length="156" mass="16113">MPSSRFIGEVIAITGAASGIGRALALLLAAEGALLSLADVNAVALAEVKAGVLQRRPDSATDATILTTVVDVRSRKSCEEWIQATVSHFGKPIAGAANLAGVIGRSITQEGGSTRSIQDDEFDWVMQVNVNGTLNCMRAELPHMRTGDAGGGGVLL</sequence>